<evidence type="ECO:0000256" key="1">
    <source>
        <dbReference type="ARBA" id="ARBA00007447"/>
    </source>
</evidence>
<dbReference type="PANTHER" id="PTHR47966:SF51">
    <property type="entry name" value="BETA-SITE APP-CLEAVING ENZYME, ISOFORM A-RELATED"/>
    <property type="match status" value="1"/>
</dbReference>
<dbReference type="OrthoDB" id="1420891at2759"/>
<dbReference type="PRINTS" id="PR00792">
    <property type="entry name" value="PEPSIN"/>
</dbReference>
<dbReference type="OMA" id="HIVGPPY"/>
<dbReference type="InterPro" id="IPR033121">
    <property type="entry name" value="PEPTIDASE_A1"/>
</dbReference>
<dbReference type="PANTHER" id="PTHR47966">
    <property type="entry name" value="BETA-SITE APP-CLEAVING ENZYME, ISOFORM A-RELATED"/>
    <property type="match status" value="1"/>
</dbReference>
<dbReference type="Pfam" id="PF00026">
    <property type="entry name" value="Asp"/>
    <property type="match status" value="1"/>
</dbReference>
<protein>
    <submittedName>
        <fullName evidence="4">Peptidase A1 domain-containing protein</fullName>
    </submittedName>
</protein>
<evidence type="ECO:0000313" key="4">
    <source>
        <dbReference type="WBParaSite" id="HCON_00100285-00001"/>
    </source>
</evidence>
<evidence type="ECO:0000259" key="2">
    <source>
        <dbReference type="PROSITE" id="PS51767"/>
    </source>
</evidence>
<sequence length="118" mass="12887">MERAVAAIDSGTAHIVGPPYYIQKILDLIGAEESKGIDCSQVSNPPTITFSFNGCEITLGGRQYFVERPDGLCYPAFQKTPFTKGSEAELWILGDAFMGNFYTIFDYANKSVGFANLA</sequence>
<keyword evidence="3" id="KW-1185">Reference proteome</keyword>
<evidence type="ECO:0000313" key="3">
    <source>
        <dbReference type="Proteomes" id="UP000025227"/>
    </source>
</evidence>
<dbReference type="PROSITE" id="PS51767">
    <property type="entry name" value="PEPTIDASE_A1"/>
    <property type="match status" value="1"/>
</dbReference>
<dbReference type="GO" id="GO:0006508">
    <property type="term" value="P:proteolysis"/>
    <property type="evidence" value="ECO:0007669"/>
    <property type="project" value="InterPro"/>
</dbReference>
<dbReference type="InterPro" id="IPR021109">
    <property type="entry name" value="Peptidase_aspartic_dom_sf"/>
</dbReference>
<dbReference type="InterPro" id="IPR001461">
    <property type="entry name" value="Aspartic_peptidase_A1"/>
</dbReference>
<dbReference type="Gene3D" id="2.40.70.10">
    <property type="entry name" value="Acid Proteases"/>
    <property type="match status" value="1"/>
</dbReference>
<dbReference type="Proteomes" id="UP000025227">
    <property type="component" value="Unplaced"/>
</dbReference>
<dbReference type="WBParaSite" id="HCON_00100285-00001">
    <property type="protein sequence ID" value="HCON_00100285-00001"/>
    <property type="gene ID" value="HCON_00100285"/>
</dbReference>
<accession>A0A7I4YJN5</accession>
<proteinExistence type="inferred from homology"/>
<reference evidence="4" key="1">
    <citation type="submission" date="2020-12" db="UniProtKB">
        <authorList>
            <consortium name="WormBaseParasite"/>
        </authorList>
    </citation>
    <scope>IDENTIFICATION</scope>
    <source>
        <strain evidence="4">MHco3</strain>
    </source>
</reference>
<name>A0A7I4YJN5_HAECO</name>
<comment type="similarity">
    <text evidence="1">Belongs to the peptidase A1 family.</text>
</comment>
<organism evidence="3 4">
    <name type="scientific">Haemonchus contortus</name>
    <name type="common">Barber pole worm</name>
    <dbReference type="NCBI Taxonomy" id="6289"/>
    <lineage>
        <taxon>Eukaryota</taxon>
        <taxon>Metazoa</taxon>
        <taxon>Ecdysozoa</taxon>
        <taxon>Nematoda</taxon>
        <taxon>Chromadorea</taxon>
        <taxon>Rhabditida</taxon>
        <taxon>Rhabditina</taxon>
        <taxon>Rhabditomorpha</taxon>
        <taxon>Strongyloidea</taxon>
        <taxon>Trichostrongylidae</taxon>
        <taxon>Haemonchus</taxon>
    </lineage>
</organism>
<dbReference type="SUPFAM" id="SSF50630">
    <property type="entry name" value="Acid proteases"/>
    <property type="match status" value="1"/>
</dbReference>
<feature type="domain" description="Peptidase A1" evidence="2">
    <location>
        <begin position="1"/>
        <end position="115"/>
    </location>
</feature>
<dbReference type="GO" id="GO:0004190">
    <property type="term" value="F:aspartic-type endopeptidase activity"/>
    <property type="evidence" value="ECO:0007669"/>
    <property type="project" value="InterPro"/>
</dbReference>
<dbReference type="AlphaFoldDB" id="A0A7I4YJN5"/>